<proteinExistence type="inferred from homology"/>
<keyword evidence="8" id="KW-1185">Reference proteome</keyword>
<keyword evidence="5 6" id="KW-0472">Membrane</keyword>
<feature type="transmembrane region" description="Helical" evidence="6">
    <location>
        <begin position="186"/>
        <end position="206"/>
    </location>
</feature>
<evidence type="ECO:0000256" key="6">
    <source>
        <dbReference type="SAM" id="Phobius"/>
    </source>
</evidence>
<dbReference type="Pfam" id="PF03239">
    <property type="entry name" value="FTR1"/>
    <property type="match status" value="1"/>
</dbReference>
<feature type="transmembrane region" description="Helical" evidence="6">
    <location>
        <begin position="109"/>
        <end position="131"/>
    </location>
</feature>
<evidence type="ECO:0000256" key="3">
    <source>
        <dbReference type="ARBA" id="ARBA00022692"/>
    </source>
</evidence>
<evidence type="ECO:0000256" key="1">
    <source>
        <dbReference type="ARBA" id="ARBA00004141"/>
    </source>
</evidence>
<dbReference type="NCBIfam" id="NF041756">
    <property type="entry name" value="EfeU"/>
    <property type="match status" value="1"/>
</dbReference>
<evidence type="ECO:0000256" key="5">
    <source>
        <dbReference type="ARBA" id="ARBA00023136"/>
    </source>
</evidence>
<dbReference type="GO" id="GO:0033573">
    <property type="term" value="C:high-affinity iron permease complex"/>
    <property type="evidence" value="ECO:0007669"/>
    <property type="project" value="InterPro"/>
</dbReference>
<evidence type="ECO:0000256" key="4">
    <source>
        <dbReference type="ARBA" id="ARBA00022989"/>
    </source>
</evidence>
<comment type="caution">
    <text evidence="7">The sequence shown here is derived from an EMBL/GenBank/DDBJ whole genome shotgun (WGS) entry which is preliminary data.</text>
</comment>
<protein>
    <submittedName>
        <fullName evidence="7">Iron transporter</fullName>
    </submittedName>
</protein>
<dbReference type="AlphaFoldDB" id="A0A1Q5PLQ7"/>
<evidence type="ECO:0000313" key="7">
    <source>
        <dbReference type="EMBL" id="OKL47988.1"/>
    </source>
</evidence>
<dbReference type="STRING" id="1921764.BSR28_05620"/>
<dbReference type="Proteomes" id="UP000186785">
    <property type="component" value="Unassembled WGS sequence"/>
</dbReference>
<gene>
    <name evidence="7" type="ORF">BSR29_05780</name>
</gene>
<feature type="transmembrane region" description="Helical" evidence="6">
    <location>
        <begin position="44"/>
        <end position="63"/>
    </location>
</feature>
<dbReference type="InterPro" id="IPR004923">
    <property type="entry name" value="FTR1/Fip1/EfeU"/>
</dbReference>
<feature type="transmembrane region" description="Helical" evidence="6">
    <location>
        <begin position="151"/>
        <end position="174"/>
    </location>
</feature>
<dbReference type="PANTHER" id="PTHR31632:SF2">
    <property type="entry name" value="PLASMA MEMBRANE IRON PERMEASE"/>
    <property type="match status" value="1"/>
</dbReference>
<dbReference type="RefSeq" id="WP_073709346.1">
    <property type="nucleotide sequence ID" value="NZ_MQSU01000003.1"/>
</dbReference>
<dbReference type="GO" id="GO:0015093">
    <property type="term" value="F:ferrous iron transmembrane transporter activity"/>
    <property type="evidence" value="ECO:0007669"/>
    <property type="project" value="TreeGrafter"/>
</dbReference>
<comment type="subcellular location">
    <subcellularLocation>
        <location evidence="1">Membrane</location>
        <topology evidence="1">Multi-pass membrane protein</topology>
    </subcellularLocation>
</comment>
<feature type="transmembrane region" description="Helical" evidence="6">
    <location>
        <begin position="75"/>
        <end position="97"/>
    </location>
</feature>
<dbReference type="OrthoDB" id="7260758at2"/>
<evidence type="ECO:0000256" key="2">
    <source>
        <dbReference type="ARBA" id="ARBA00008333"/>
    </source>
</evidence>
<comment type="similarity">
    <text evidence="2">Belongs to the oxidase-dependent Fe transporter (OFeT) (TC 9.A.10.1) family.</text>
</comment>
<feature type="transmembrane region" description="Helical" evidence="6">
    <location>
        <begin position="255"/>
        <end position="276"/>
    </location>
</feature>
<keyword evidence="3 6" id="KW-0812">Transmembrane</keyword>
<accession>A0A1Q5PLQ7</accession>
<evidence type="ECO:0000313" key="8">
    <source>
        <dbReference type="Proteomes" id="UP000186785"/>
    </source>
</evidence>
<sequence>MYYNAFIGNFVIALRESVEASLVVGILVAYLVKAGRKDILPKMWAGVAAATAIPLLGGAYLTWSRFTMKQEAQEAMGGYLSLIAAAFVTWMMFWMTAKASDLSGEVKNAAGKALATGSSWAIVWLAIFSVGREGLETALFVMATIQSSAASAFWIPTLGMLAGIAAGIFVGWLVYRGSRQINLRLFFKLTGFLLIFVAAGILSYGIGDLQEANILPGHGVALYDLSQSVYSVISPNSWWWAILEAMFNVQLAPTALQVIAWCLYVGIALPVFLIVMRRGRATSQPKRKATIVAPVAASETRKTPTSL</sequence>
<name>A0A1Q5PLQ7_9ACTO</name>
<reference evidence="7 8" key="1">
    <citation type="submission" date="2016-11" db="EMBL/GenBank/DDBJ databases">
        <title>Actinomyces gypaetusis sp. nov. isolated from the vulture Gypaetus barbatus in Qinghai Tibet Plateau China.</title>
        <authorList>
            <person name="Meng X."/>
        </authorList>
    </citation>
    <scope>NUCLEOTIDE SEQUENCE [LARGE SCALE GENOMIC DNA]</scope>
    <source>
        <strain evidence="7 8">VUL4_2</strain>
    </source>
</reference>
<dbReference type="EMBL" id="MQSV01000003">
    <property type="protein sequence ID" value="OKL47988.1"/>
    <property type="molecule type" value="Genomic_DNA"/>
</dbReference>
<keyword evidence="4 6" id="KW-1133">Transmembrane helix</keyword>
<dbReference type="PANTHER" id="PTHR31632">
    <property type="entry name" value="IRON TRANSPORTER FTH1"/>
    <property type="match status" value="1"/>
</dbReference>
<organism evidence="7 8">
    <name type="scientific">Boudabousia liubingyangii</name>
    <dbReference type="NCBI Taxonomy" id="1921764"/>
    <lineage>
        <taxon>Bacteria</taxon>
        <taxon>Bacillati</taxon>
        <taxon>Actinomycetota</taxon>
        <taxon>Actinomycetes</taxon>
        <taxon>Actinomycetales</taxon>
        <taxon>Actinomycetaceae</taxon>
        <taxon>Boudabousia</taxon>
    </lineage>
</organism>
<feature type="transmembrane region" description="Helical" evidence="6">
    <location>
        <begin position="6"/>
        <end position="32"/>
    </location>
</feature>